<dbReference type="PANTHER" id="PTHR43788:SF6">
    <property type="entry name" value="DNA HELICASE B"/>
    <property type="match status" value="1"/>
</dbReference>
<dbReference type="NCBIfam" id="NF041492">
    <property type="entry name" value="MobF"/>
    <property type="match status" value="1"/>
</dbReference>
<evidence type="ECO:0000259" key="4">
    <source>
        <dbReference type="SMART" id="SM00382"/>
    </source>
</evidence>
<keyword evidence="1" id="KW-0547">Nucleotide-binding</keyword>
<dbReference type="CDD" id="cd18809">
    <property type="entry name" value="SF1_C_RecD"/>
    <property type="match status" value="1"/>
</dbReference>
<dbReference type="PANTHER" id="PTHR43788">
    <property type="entry name" value="DNA2/NAM7 HELICASE FAMILY MEMBER"/>
    <property type="match status" value="1"/>
</dbReference>
<dbReference type="SUPFAM" id="SSF52540">
    <property type="entry name" value="P-loop containing nucleoside triphosphate hydrolases"/>
    <property type="match status" value="1"/>
</dbReference>
<dbReference type="Gene3D" id="3.40.50.300">
    <property type="entry name" value="P-loop containing nucleotide triphosphate hydrolases"/>
    <property type="match status" value="2"/>
</dbReference>
<evidence type="ECO:0000313" key="5">
    <source>
        <dbReference type="EMBL" id="RGP03795.1"/>
    </source>
</evidence>
<dbReference type="SUPFAM" id="SSF55464">
    <property type="entry name" value="Origin of replication-binding domain, RBD-like"/>
    <property type="match status" value="1"/>
</dbReference>
<feature type="compositionally biased region" description="Polar residues" evidence="3">
    <location>
        <begin position="1364"/>
        <end position="1379"/>
    </location>
</feature>
<keyword evidence="2" id="KW-0067">ATP-binding</keyword>
<dbReference type="InterPro" id="IPR027417">
    <property type="entry name" value="P-loop_NTPase"/>
</dbReference>
<gene>
    <name evidence="5" type="ORF">DXA79_04870</name>
</gene>
<dbReference type="InterPro" id="IPR003593">
    <property type="entry name" value="AAA+_ATPase"/>
</dbReference>
<accession>A0A3E5HPY8</accession>
<comment type="caution">
    <text evidence="5">The sequence shown here is derived from an EMBL/GenBank/DDBJ whole genome shotgun (WGS) entry which is preliminary data.</text>
</comment>
<dbReference type="GO" id="GO:0006310">
    <property type="term" value="P:DNA recombination"/>
    <property type="evidence" value="ECO:0007669"/>
    <property type="project" value="TreeGrafter"/>
</dbReference>
<organism evidence="5 6">
    <name type="scientific">Bifidobacterium pseudocatenulatum</name>
    <dbReference type="NCBI Taxonomy" id="28026"/>
    <lineage>
        <taxon>Bacteria</taxon>
        <taxon>Bacillati</taxon>
        <taxon>Actinomycetota</taxon>
        <taxon>Actinomycetes</taxon>
        <taxon>Bifidobacteriales</taxon>
        <taxon>Bifidobacteriaceae</taxon>
        <taxon>Bifidobacterium</taxon>
    </lineage>
</organism>
<dbReference type="InterPro" id="IPR014862">
    <property type="entry name" value="TrwC"/>
</dbReference>
<dbReference type="Pfam" id="PF13604">
    <property type="entry name" value="AAA_30"/>
    <property type="match status" value="1"/>
</dbReference>
<dbReference type="Proteomes" id="UP000261031">
    <property type="component" value="Unassembled WGS sequence"/>
</dbReference>
<dbReference type="EMBL" id="QSWD01000002">
    <property type="protein sequence ID" value="RGP03795.1"/>
    <property type="molecule type" value="Genomic_DNA"/>
</dbReference>
<evidence type="ECO:0000256" key="2">
    <source>
        <dbReference type="ARBA" id="ARBA00022840"/>
    </source>
</evidence>
<feature type="region of interest" description="Disordered" evidence="3">
    <location>
        <begin position="1364"/>
        <end position="1388"/>
    </location>
</feature>
<dbReference type="Pfam" id="PF08751">
    <property type="entry name" value="TrwC"/>
    <property type="match status" value="1"/>
</dbReference>
<protein>
    <submittedName>
        <fullName evidence="5">Relaxase</fullName>
    </submittedName>
</protein>
<reference evidence="5 6" key="1">
    <citation type="submission" date="2018-08" db="EMBL/GenBank/DDBJ databases">
        <title>A genome reference for cultivated species of the human gut microbiota.</title>
        <authorList>
            <person name="Zou Y."/>
            <person name="Xue W."/>
            <person name="Luo G."/>
        </authorList>
    </citation>
    <scope>NUCLEOTIDE SEQUENCE [LARGE SCALE GENOMIC DNA]</scope>
    <source>
        <strain evidence="5 6">OF05-12</strain>
    </source>
</reference>
<dbReference type="SMART" id="SM00382">
    <property type="entry name" value="AAA"/>
    <property type="match status" value="1"/>
</dbReference>
<evidence type="ECO:0000256" key="1">
    <source>
        <dbReference type="ARBA" id="ARBA00022741"/>
    </source>
</evidence>
<evidence type="ECO:0000313" key="6">
    <source>
        <dbReference type="Proteomes" id="UP000261031"/>
    </source>
</evidence>
<dbReference type="RefSeq" id="WP_117611998.1">
    <property type="nucleotide sequence ID" value="NZ_JAQEVG010000002.1"/>
</dbReference>
<dbReference type="GO" id="GO:0005524">
    <property type="term" value="F:ATP binding"/>
    <property type="evidence" value="ECO:0007669"/>
    <property type="project" value="UniProtKB-KW"/>
</dbReference>
<feature type="region of interest" description="Disordered" evidence="3">
    <location>
        <begin position="721"/>
        <end position="751"/>
    </location>
</feature>
<dbReference type="GO" id="GO:0009338">
    <property type="term" value="C:exodeoxyribonuclease V complex"/>
    <property type="evidence" value="ECO:0007669"/>
    <property type="project" value="TreeGrafter"/>
</dbReference>
<dbReference type="GO" id="GO:0017116">
    <property type="term" value="F:single-stranded DNA helicase activity"/>
    <property type="evidence" value="ECO:0007669"/>
    <property type="project" value="TreeGrafter"/>
</dbReference>
<name>A0A3E5HPY8_BIFPS</name>
<dbReference type="InterPro" id="IPR050534">
    <property type="entry name" value="Coronavir_polyprotein_1ab"/>
</dbReference>
<sequence>MALNITKLSNAEYTLRDIREAIDGDNAGTSPTDYYTATGNPPGYWIGTAAKLVGGKVGTTASSKTVRSLINERRDPSTGRYLGDLKLTEGDDGQAPVSGWDLTTRQPKSVSILWAFADVDTRRRIDECMQRATEMTIAYLEREYATTRAGQGGVASVASDGVMGFVFDHYDTRNGDPQPHKHVVISNRVRRSNDKTWTALDGRKILASAVELSELQENLLQDLLTQELGWTFRPVRDGRTKSMTNEVEGVPQELIDAFSSRDAEITKAMERKVEEYERKNGKAASWRVRAEIHKEVWLATRKAKPEIQPSLESKRSHWYRKLGETCPGISIEQVWKDVNSHKSSVIHADAECEDDVARLLLEQLADLTGMAGETDRYLARQSGQALHETAHTRTTWKRTNVRAEAQRLLRDVRIDPEQRIAVTNAIADKALGRCVKLTPTRYRLSDEMMEDLALCSSGDRSVFDDIDLDRYTTDDVLQAEHYMIESLNKPSGIGYKPGEGNAWLDQWNIRSKQAGGYPLSTDQQEAAAYALEDPNLVGAIIGAAGTGKTTTMNAVAQAWQAKYGQGSVLGLATSRKAVGELRQSIGCQSMTIAKLLTINDPERLQDAAQTQGELRQRISQSNNPIERLFLRAKLAAQRVRTPIAAVRPNQLIIVDEAGMVDTRNLQWITRLASLVGAKVLLTGDPKQLDSVSGAGGMLGYADRHNACKRLTSLFRFTSKPDRWRNDPDGPDSKRRWEGESDATLRLREGGDKTDPVSVRRCDELIAEYERHDRLHWGEDADLEEEAYRMCIEWQKLGKSTLLIAGTNDQVKDINQRFILERRASGQSESDPSKLLELRDGLTVGAGDQIVCRANNRDVRCRDGRQIENGMVFSIISTNDGQASCLNLADQSRWTIPAWFLKQGCDGGYASTVHRSQGMTVDRCAAVFPTTTEPSCNLQYVAGTRGKEENHFLYGCKTEEEREEDRMLSGAETDPRKIAESRMKRSLLDHPEPFTATETGEQAYAERYDLKRLIREHDYAAGLIAGPHLLALLSKSHDTKTVEKIERSPSFEWLRGVWSRAYMTDARRATAIISQTLKPRERDIPKDKATGIACRAAKDMLPKTAGRDTFTFSMDADRDRVGLVRSMMEQAGIPFQEEPTMEGEASRFTVDTAHTPAVKALLDAHMQLRDDIDQSMFPEWTALRTISNRAVRNDPDMEHKTRPNEPDWAASIAGRLNAGLLDRMNGSVHDDWVGGVLPPIRSSRHTERLDLVRQNERLIEDRTRQLETEARRSGQPWVRTVAAAGRGDGSLLRNVAVYRAMWGIDDPDSPLGEKPDMENRKQEQHWTNLNGRINHTSMVVNPGRNTPDQSLRQANASMANIMASQPETVDGTTISTSTAPETGRHHGLA</sequence>
<proteinExistence type="predicted"/>
<feature type="domain" description="AAA+ ATPase" evidence="4">
    <location>
        <begin position="534"/>
        <end position="711"/>
    </location>
</feature>
<evidence type="ECO:0000256" key="3">
    <source>
        <dbReference type="SAM" id="MobiDB-lite"/>
    </source>
</evidence>